<dbReference type="RefSeq" id="WP_169685256.1">
    <property type="nucleotide sequence ID" value="NZ_JABBNU010000019.1"/>
</dbReference>
<dbReference type="EMBL" id="JABBNU010000019">
    <property type="protein sequence ID" value="NMM50891.1"/>
    <property type="molecule type" value="Genomic_DNA"/>
</dbReference>
<proteinExistence type="predicted"/>
<name>A0A848J532_9BACT</name>
<evidence type="ECO:0000313" key="1">
    <source>
        <dbReference type="EMBL" id="NMM50891.1"/>
    </source>
</evidence>
<comment type="caution">
    <text evidence="1">The sequence shown here is derived from an EMBL/GenBank/DDBJ whole genome shotgun (WGS) entry which is preliminary data.</text>
</comment>
<organism evidence="1 2">
    <name type="scientific">Marinigracilibium pacificum</name>
    <dbReference type="NCBI Taxonomy" id="2729599"/>
    <lineage>
        <taxon>Bacteria</taxon>
        <taxon>Pseudomonadati</taxon>
        <taxon>Bacteroidota</taxon>
        <taxon>Cytophagia</taxon>
        <taxon>Cytophagales</taxon>
        <taxon>Flammeovirgaceae</taxon>
        <taxon>Marinigracilibium</taxon>
    </lineage>
</organism>
<reference evidence="1 2" key="1">
    <citation type="submission" date="2020-04" db="EMBL/GenBank/DDBJ databases">
        <title>Flammeovirgaceae bacterium KN852 isolated from deep sea.</title>
        <authorList>
            <person name="Zhang D.-C."/>
        </authorList>
    </citation>
    <scope>NUCLEOTIDE SEQUENCE [LARGE SCALE GENOMIC DNA]</scope>
    <source>
        <strain evidence="1 2">KN852</strain>
    </source>
</reference>
<protein>
    <submittedName>
        <fullName evidence="1">Uncharacterized protein</fullName>
    </submittedName>
</protein>
<evidence type="ECO:0000313" key="2">
    <source>
        <dbReference type="Proteomes" id="UP000559010"/>
    </source>
</evidence>
<sequence length="164" mass="19022">MRTHPTTYLFEQTETGYTLYLGEFSSLEGLGLIPNDLEIEKIELGVSNYKNHGWATEKEFPHFRTSGELAEFLDREGEIGLLVFDVTFKNFGSLRTHDDGECHFEFRNKKDLIDVVSKAAPKKFLTQILAKILNNPDKYISIDQNGYLKMYHTFDQYIEDNQNI</sequence>
<dbReference type="AlphaFoldDB" id="A0A848J532"/>
<accession>A0A848J532</accession>
<keyword evidence="2" id="KW-1185">Reference proteome</keyword>
<gene>
    <name evidence="1" type="ORF">HH304_20950</name>
</gene>
<dbReference type="Proteomes" id="UP000559010">
    <property type="component" value="Unassembled WGS sequence"/>
</dbReference>